<dbReference type="Proteomes" id="UP000199208">
    <property type="component" value="Unassembled WGS sequence"/>
</dbReference>
<dbReference type="Gene3D" id="1.10.10.2840">
    <property type="entry name" value="PucR C-terminal helix-turn-helix domain"/>
    <property type="match status" value="1"/>
</dbReference>
<dbReference type="PANTHER" id="PTHR33744:SF1">
    <property type="entry name" value="DNA-BINDING TRANSCRIPTIONAL ACTIVATOR ADER"/>
    <property type="match status" value="1"/>
</dbReference>
<feature type="domain" description="PucR C-terminal helix-turn-helix" evidence="3">
    <location>
        <begin position="499"/>
        <end position="557"/>
    </location>
</feature>
<feature type="domain" description="Purine catabolism PurC-like" evidence="2">
    <location>
        <begin position="11"/>
        <end position="130"/>
    </location>
</feature>
<dbReference type="InterPro" id="IPR042070">
    <property type="entry name" value="PucR_C-HTH_sf"/>
</dbReference>
<evidence type="ECO:0000256" key="1">
    <source>
        <dbReference type="ARBA" id="ARBA00006754"/>
    </source>
</evidence>
<dbReference type="EMBL" id="FMWL01000004">
    <property type="protein sequence ID" value="SCZ78271.1"/>
    <property type="molecule type" value="Genomic_DNA"/>
</dbReference>
<dbReference type="PANTHER" id="PTHR33744">
    <property type="entry name" value="CARBOHYDRATE DIACID REGULATOR"/>
    <property type="match status" value="1"/>
</dbReference>
<comment type="similarity">
    <text evidence="1">Belongs to the CdaR family.</text>
</comment>
<feature type="domain" description="CdaR GGDEF-like" evidence="4">
    <location>
        <begin position="309"/>
        <end position="444"/>
    </location>
</feature>
<accession>A0A1G5RXT4</accession>
<dbReference type="InterPro" id="IPR041522">
    <property type="entry name" value="CdaR_GGDEF"/>
</dbReference>
<dbReference type="Pfam" id="PF07905">
    <property type="entry name" value="PucR"/>
    <property type="match status" value="1"/>
</dbReference>
<evidence type="ECO:0000259" key="4">
    <source>
        <dbReference type="Pfam" id="PF17853"/>
    </source>
</evidence>
<evidence type="ECO:0000313" key="5">
    <source>
        <dbReference type="EMBL" id="SCZ78271.1"/>
    </source>
</evidence>
<organism evidence="5 6">
    <name type="scientific">Acidaminobacter hydrogenoformans DSM 2784</name>
    <dbReference type="NCBI Taxonomy" id="1120920"/>
    <lineage>
        <taxon>Bacteria</taxon>
        <taxon>Bacillati</taxon>
        <taxon>Bacillota</taxon>
        <taxon>Clostridia</taxon>
        <taxon>Peptostreptococcales</taxon>
        <taxon>Acidaminobacteraceae</taxon>
        <taxon>Acidaminobacter</taxon>
    </lineage>
</organism>
<sequence length="568" mass="63937">MDKVIGIKVRDLIEMTVLKEAHVLAGFEGLDRLVTKVNVMEVPDIVDWVRTGEFLLTTAFSIKDDIERLNTMIPAFNKLGLAGMGIKTKRFVNTLPDSVLETANAHNFPLIEIPFDVSYSDIMMPVMSELLSRQSAVISQVNDFNRRLTRVMLRGGSLQEIARAINKSVGVPVAIVEPLFKTIVVSAPEAQKSILMESAARFLELNKSQDGPVRETEASGAALRGDFQPGAPVGRVAIPICSDDRHYGWVILWETNKTVNAMELSVIEASTSLIALDLLKKMSIYESANRHKVEFFDDLLSTETYRQQKALEHAVYMEFNPNLAYTVVIADFDASTELLKLTPNNAGYMQTIATKMVSILERISRANKGRVHFAQKSDRLIILFGQPKEIPEAKAKEAVMNFASEILHNTELEGLRDVVDVGIGRQYRQLEHLSKSKSEAKRALANHHLCGEKGKPVHYDALGIYKLLSFEALEPELKSFFGEMLAPLALYDREKDTNLIETLRLYFECGSNLKRVSEEMYTHYNTIIYRMQRIREISGLDLEDPSTRLNVQIALKIMDLIPTDLRSE</sequence>
<dbReference type="InterPro" id="IPR025736">
    <property type="entry name" value="PucR_C-HTH_dom"/>
</dbReference>
<keyword evidence="6" id="KW-1185">Reference proteome</keyword>
<proteinExistence type="inferred from homology"/>
<name>A0A1G5RXT4_9FIRM</name>
<gene>
    <name evidence="5" type="ORF">SAMN03080599_01185</name>
</gene>
<dbReference type="Pfam" id="PF13556">
    <property type="entry name" value="HTH_30"/>
    <property type="match status" value="1"/>
</dbReference>
<evidence type="ECO:0000259" key="2">
    <source>
        <dbReference type="Pfam" id="PF07905"/>
    </source>
</evidence>
<dbReference type="Pfam" id="PF17853">
    <property type="entry name" value="GGDEF_2"/>
    <property type="match status" value="1"/>
</dbReference>
<dbReference type="RefSeq" id="WP_170829321.1">
    <property type="nucleotide sequence ID" value="NZ_FMWL01000004.1"/>
</dbReference>
<dbReference type="InterPro" id="IPR012914">
    <property type="entry name" value="PucR_dom"/>
</dbReference>
<evidence type="ECO:0000259" key="3">
    <source>
        <dbReference type="Pfam" id="PF13556"/>
    </source>
</evidence>
<protein>
    <submittedName>
        <fullName evidence="5">Purine catabolism regulatory protein</fullName>
    </submittedName>
</protein>
<dbReference type="STRING" id="1120920.SAMN03080599_01185"/>
<dbReference type="AlphaFoldDB" id="A0A1G5RXT4"/>
<dbReference type="InterPro" id="IPR051448">
    <property type="entry name" value="CdaR-like_regulators"/>
</dbReference>
<reference evidence="5 6" key="1">
    <citation type="submission" date="2016-10" db="EMBL/GenBank/DDBJ databases">
        <authorList>
            <person name="de Groot N.N."/>
        </authorList>
    </citation>
    <scope>NUCLEOTIDE SEQUENCE [LARGE SCALE GENOMIC DNA]</scope>
    <source>
        <strain evidence="5 6">DSM 2784</strain>
    </source>
</reference>
<evidence type="ECO:0000313" key="6">
    <source>
        <dbReference type="Proteomes" id="UP000199208"/>
    </source>
</evidence>